<dbReference type="InterPro" id="IPR036490">
    <property type="entry name" value="ThsB_TIR-like_sf"/>
</dbReference>
<gene>
    <name evidence="2" type="ORF">M5G11_19030</name>
</gene>
<dbReference type="SUPFAM" id="SSF52206">
    <property type="entry name" value="Hypothetical protein MTH538"/>
    <property type="match status" value="1"/>
</dbReference>
<accession>A0ABT5NWR4</accession>
<dbReference type="RefSeq" id="WP_273910734.1">
    <property type="nucleotide sequence ID" value="NZ_JAMDGX010000034.1"/>
</dbReference>
<evidence type="ECO:0000259" key="1">
    <source>
        <dbReference type="Pfam" id="PF08937"/>
    </source>
</evidence>
<evidence type="ECO:0000313" key="2">
    <source>
        <dbReference type="EMBL" id="MDD0992627.1"/>
    </source>
</evidence>
<dbReference type="InterPro" id="IPR015032">
    <property type="entry name" value="ThsB__TIR-like_domain"/>
</dbReference>
<feature type="domain" description="Thoeris protein ThsB TIR-like" evidence="1">
    <location>
        <begin position="7"/>
        <end position="100"/>
    </location>
</feature>
<dbReference type="Proteomes" id="UP001148203">
    <property type="component" value="Unassembled WGS sequence"/>
</dbReference>
<dbReference type="Pfam" id="PF08937">
    <property type="entry name" value="ThsB_TIR"/>
    <property type="match status" value="1"/>
</dbReference>
<evidence type="ECO:0000313" key="3">
    <source>
        <dbReference type="Proteomes" id="UP001148203"/>
    </source>
</evidence>
<comment type="caution">
    <text evidence="2">The sequence shown here is derived from an EMBL/GenBank/DDBJ whole genome shotgun (WGS) entry which is preliminary data.</text>
</comment>
<dbReference type="EMBL" id="JAMDGY010000061">
    <property type="protein sequence ID" value="MDD0992627.1"/>
    <property type="molecule type" value="Genomic_DNA"/>
</dbReference>
<proteinExistence type="predicted"/>
<sequence length="133" mass="15215">MDTYNLFISHSWCYADSYERLNLLLKAHPSFKYRDLTVLSDTPILQADNERELDQAIENKILRSSVVLIMAGVYSIHGHWINKEIEVAQRLGKPIIAIKPFGPERISSVVRKAANAECAWNTVNIVRTIRLYG</sequence>
<protein>
    <submittedName>
        <fullName evidence="2">TIR domain-containing protein</fullName>
    </submittedName>
</protein>
<name>A0ABT5NWR4_9PSED</name>
<organism evidence="2 3">
    <name type="scientific">Pseudomonas fontis</name>
    <dbReference type="NCBI Taxonomy" id="2942633"/>
    <lineage>
        <taxon>Bacteria</taxon>
        <taxon>Pseudomonadati</taxon>
        <taxon>Pseudomonadota</taxon>
        <taxon>Gammaproteobacteria</taxon>
        <taxon>Pseudomonadales</taxon>
        <taxon>Pseudomonadaceae</taxon>
        <taxon>Pseudomonas</taxon>
    </lineage>
</organism>
<keyword evidence="3" id="KW-1185">Reference proteome</keyword>
<reference evidence="2 3" key="1">
    <citation type="submission" date="2022-05" db="EMBL/GenBank/DDBJ databases">
        <title>Novel Pseudomonas spp. Isolated from a Rainbow Trout Aquaculture Facility.</title>
        <authorList>
            <person name="Testerman T."/>
            <person name="Graf J."/>
        </authorList>
    </citation>
    <scope>NUCLEOTIDE SEQUENCE [LARGE SCALE GENOMIC DNA]</scope>
    <source>
        <strain evidence="2 3">ID681</strain>
    </source>
</reference>
<dbReference type="Gene3D" id="3.40.50.9200">
    <property type="entry name" value="Hypothetical protein MTH538"/>
    <property type="match status" value="1"/>
</dbReference>